<dbReference type="Proteomes" id="UP001595547">
    <property type="component" value="Unassembled WGS sequence"/>
</dbReference>
<reference evidence="3" key="1">
    <citation type="journal article" date="2019" name="Int. J. Syst. Evol. Microbiol.">
        <title>The Global Catalogue of Microorganisms (GCM) 10K type strain sequencing project: providing services to taxonomists for standard genome sequencing and annotation.</title>
        <authorList>
            <consortium name="The Broad Institute Genomics Platform"/>
            <consortium name="The Broad Institute Genome Sequencing Center for Infectious Disease"/>
            <person name="Wu L."/>
            <person name="Ma J."/>
        </authorList>
    </citation>
    <scope>NUCLEOTIDE SEQUENCE [LARGE SCALE GENOMIC DNA]</scope>
    <source>
        <strain evidence="3">KCTC 52039</strain>
    </source>
</reference>
<organism evidence="2 3">
    <name type="scientific">Cypionkella sinensis</name>
    <dbReference type="NCBI Taxonomy" id="1756043"/>
    <lineage>
        <taxon>Bacteria</taxon>
        <taxon>Pseudomonadati</taxon>
        <taxon>Pseudomonadota</taxon>
        <taxon>Alphaproteobacteria</taxon>
        <taxon>Rhodobacterales</taxon>
        <taxon>Paracoccaceae</taxon>
        <taxon>Cypionkella</taxon>
    </lineage>
</organism>
<dbReference type="RefSeq" id="WP_380074449.1">
    <property type="nucleotide sequence ID" value="NZ_JBHRTO010000002.1"/>
</dbReference>
<keyword evidence="1" id="KW-0472">Membrane</keyword>
<keyword evidence="3" id="KW-1185">Reference proteome</keyword>
<feature type="transmembrane region" description="Helical" evidence="1">
    <location>
        <begin position="176"/>
        <end position="197"/>
    </location>
</feature>
<keyword evidence="1" id="KW-0812">Transmembrane</keyword>
<name>A0ABV7J4N9_9RHOB</name>
<protein>
    <submittedName>
        <fullName evidence="2">Pr6Pr family membrane protein</fullName>
    </submittedName>
</protein>
<evidence type="ECO:0000313" key="2">
    <source>
        <dbReference type="EMBL" id="MFC3182793.1"/>
    </source>
</evidence>
<gene>
    <name evidence="2" type="ORF">ACFOGH_17475</name>
</gene>
<feature type="transmembrane region" description="Helical" evidence="1">
    <location>
        <begin position="40"/>
        <end position="61"/>
    </location>
</feature>
<proteinExistence type="predicted"/>
<comment type="caution">
    <text evidence="2">The sequence shown here is derived from an EMBL/GenBank/DDBJ whole genome shotgun (WGS) entry which is preliminary data.</text>
</comment>
<evidence type="ECO:0000256" key="1">
    <source>
        <dbReference type="SAM" id="Phobius"/>
    </source>
</evidence>
<dbReference type="InterPro" id="IPR049713">
    <property type="entry name" value="Pr6Pr-like"/>
</dbReference>
<dbReference type="EMBL" id="JBHRTO010000002">
    <property type="protein sequence ID" value="MFC3182793.1"/>
    <property type="molecule type" value="Genomic_DNA"/>
</dbReference>
<keyword evidence="1" id="KW-1133">Transmembrane helix</keyword>
<dbReference type="NCBIfam" id="NF038065">
    <property type="entry name" value="Pr6Pr"/>
    <property type="match status" value="1"/>
</dbReference>
<sequence>MFARQIFTRLTAFALAVVGLAALRAQFDALTGVALAVDRLWAMAGYFTILTNALLVVHLLAITKGWQISAARAAGLLVAIATVGIIYHALLGNQFPTEGLGWWADLGLHTVMPAGYALWWLAFAPKAVRWRDVPQWLIWPAIYVSYALIRGAQTGSWAYGFLNADALGWGHVARNLALLLLAVGLLCCAVAALARILQSRMLQSRNPD</sequence>
<feature type="transmembrane region" description="Helical" evidence="1">
    <location>
        <begin position="136"/>
        <end position="156"/>
    </location>
</feature>
<feature type="transmembrane region" description="Helical" evidence="1">
    <location>
        <begin position="102"/>
        <end position="124"/>
    </location>
</feature>
<accession>A0ABV7J4N9</accession>
<feature type="transmembrane region" description="Helical" evidence="1">
    <location>
        <begin position="73"/>
        <end position="90"/>
    </location>
</feature>
<evidence type="ECO:0000313" key="3">
    <source>
        <dbReference type="Proteomes" id="UP001595547"/>
    </source>
</evidence>